<evidence type="ECO:0000313" key="3">
    <source>
        <dbReference type="Proteomes" id="UP000199118"/>
    </source>
</evidence>
<evidence type="ECO:0000256" key="1">
    <source>
        <dbReference type="SAM" id="MobiDB-lite"/>
    </source>
</evidence>
<proteinExistence type="predicted"/>
<protein>
    <submittedName>
        <fullName evidence="2">Uncharacterized protein</fullName>
    </submittedName>
</protein>
<keyword evidence="3" id="KW-1185">Reference proteome</keyword>
<dbReference type="EMBL" id="FNMZ01000011">
    <property type="protein sequence ID" value="SDX83073.1"/>
    <property type="molecule type" value="Genomic_DNA"/>
</dbReference>
<dbReference type="RefSeq" id="WP_092684906.1">
    <property type="nucleotide sequence ID" value="NZ_FNMZ01000011.1"/>
</dbReference>
<evidence type="ECO:0000313" key="2">
    <source>
        <dbReference type="EMBL" id="SDX83073.1"/>
    </source>
</evidence>
<organism evidence="2 3">
    <name type="scientific">Albimonas donghaensis</name>
    <dbReference type="NCBI Taxonomy" id="356660"/>
    <lineage>
        <taxon>Bacteria</taxon>
        <taxon>Pseudomonadati</taxon>
        <taxon>Pseudomonadota</taxon>
        <taxon>Alphaproteobacteria</taxon>
        <taxon>Rhodobacterales</taxon>
        <taxon>Paracoccaceae</taxon>
        <taxon>Albimonas</taxon>
    </lineage>
</organism>
<gene>
    <name evidence="2" type="ORF">SAMN05444336_11125</name>
</gene>
<feature type="region of interest" description="Disordered" evidence="1">
    <location>
        <begin position="1"/>
        <end position="32"/>
    </location>
</feature>
<sequence length="130" mass="13460">MAMAGCMPGQGEGASPSATGEGCATEVAGPRGASARFSPGAIRYAVPVMAPDACHKAGPDSAQRREGDRLIVTHALERTPGICAQVMTRVVFEGALRGVDPPPRALVVEILSTSGDVVERVDFDRPADCR</sequence>
<name>A0A1H3EW90_9RHOB</name>
<dbReference type="Proteomes" id="UP000199118">
    <property type="component" value="Unassembled WGS sequence"/>
</dbReference>
<reference evidence="2 3" key="1">
    <citation type="submission" date="2016-10" db="EMBL/GenBank/DDBJ databases">
        <authorList>
            <person name="de Groot N.N."/>
        </authorList>
    </citation>
    <scope>NUCLEOTIDE SEQUENCE [LARGE SCALE GENOMIC DNA]</scope>
    <source>
        <strain evidence="2 3">DSM 17890</strain>
    </source>
</reference>
<dbReference type="AlphaFoldDB" id="A0A1H3EW90"/>
<accession>A0A1H3EW90</accession>